<feature type="region of interest" description="Disordered" evidence="5">
    <location>
        <begin position="687"/>
        <end position="714"/>
    </location>
</feature>
<keyword evidence="3 6" id="KW-0472">Membrane</keyword>
<feature type="signal peptide" evidence="7">
    <location>
        <begin position="1"/>
        <end position="16"/>
    </location>
</feature>
<organism evidence="9 10">
    <name type="scientific">Onychostoma macrolepis</name>
    <dbReference type="NCBI Taxonomy" id="369639"/>
    <lineage>
        <taxon>Eukaryota</taxon>
        <taxon>Metazoa</taxon>
        <taxon>Chordata</taxon>
        <taxon>Craniata</taxon>
        <taxon>Vertebrata</taxon>
        <taxon>Euteleostomi</taxon>
        <taxon>Actinopterygii</taxon>
        <taxon>Neopterygii</taxon>
        <taxon>Teleostei</taxon>
        <taxon>Ostariophysi</taxon>
        <taxon>Cypriniformes</taxon>
        <taxon>Cyprinidae</taxon>
        <taxon>Acrossocheilinae</taxon>
        <taxon>Onychostoma</taxon>
    </lineage>
</organism>
<evidence type="ECO:0000256" key="6">
    <source>
        <dbReference type="SAM" id="Phobius"/>
    </source>
</evidence>
<sequence length="714" mass="78983">MMLIFGLMLLLQTAACLDRFCRFDQSDHCYTALGDKLNLQMVLDASEYDLKILSVVFVLVWCFQLMVMLGLLGAFHIYMRHTSVELLSVSETQSDSLLLDFREMMLIFGLMLLLQTAASPIGSLEVSSSCSSNQTSVFCSSEGDQIFYSWTLNGKILEQGPMFGNSSIDLDEGTDGNISCSVKNHVSHAQKTIRLKPCPVVSVVFVLVWCFQLMVLLGLLGAFHIYMRHTSGLDRFCRFDQTDPCYAALGHKLNLLMVLDARKYDLKIIKRINNTQDDPVCRVKNGRMRMSECDLYNNRPEVTVINGTLIINRVIRADSGNYTLTLADSDGTETSGDLQVIVEAPIGSVEVSINCSSSGVMRVFCSSEGDQLLYSWTLNGDPLMDGNSSIDLDEGTDGNIICSVKNHVSHTQKTIRLKPCPGPTPAAVTSSLTSTSTQTSDYGLDQFCRFGQTDPCYAALGHKLNLLMVLNASKYDLKIIKRKNNTKDDPVCRVKNGRMRMSECDLYNNRPNVTVINGTLIINRVIRADSGNYTLTLSDSNGTETSRDLQVIVEAPIGSVEVSSSCFSNQTSVFCSSEGDQIFYSWTLNGKILEQGPMFGNSSIDLDEKTDGNIICSMKNHVSHKQKTIRLKPCPAAYLIALGCAALILILLFITVCYVYKKKQLKSTPAAAGDMELIYSDVSFKKKDEKKNTESLPAADVEYGAVRPQTKKEE</sequence>
<dbReference type="InterPro" id="IPR036179">
    <property type="entry name" value="Ig-like_dom_sf"/>
</dbReference>
<evidence type="ECO:0000256" key="3">
    <source>
        <dbReference type="ARBA" id="ARBA00023136"/>
    </source>
</evidence>
<feature type="transmembrane region" description="Helical" evidence="6">
    <location>
        <begin position="636"/>
        <end position="660"/>
    </location>
</feature>
<dbReference type="PROSITE" id="PS50835">
    <property type="entry name" value="IG_LIKE"/>
    <property type="match status" value="2"/>
</dbReference>
<dbReference type="EMBL" id="JAAMOB010000014">
    <property type="protein sequence ID" value="KAF4104606.1"/>
    <property type="molecule type" value="Genomic_DNA"/>
</dbReference>
<protein>
    <recommendedName>
        <fullName evidence="8">Ig-like domain-containing protein</fullName>
    </recommendedName>
</protein>
<evidence type="ECO:0000259" key="8">
    <source>
        <dbReference type="PROSITE" id="PS50835"/>
    </source>
</evidence>
<comment type="caution">
    <text evidence="9">The sequence shown here is derived from an EMBL/GenBank/DDBJ whole genome shotgun (WGS) entry which is preliminary data.</text>
</comment>
<dbReference type="Proteomes" id="UP000579812">
    <property type="component" value="Unassembled WGS sequence"/>
</dbReference>
<evidence type="ECO:0000256" key="4">
    <source>
        <dbReference type="ARBA" id="ARBA00023180"/>
    </source>
</evidence>
<keyword evidence="2 7" id="KW-0732">Signal</keyword>
<feature type="transmembrane region" description="Helical" evidence="6">
    <location>
        <begin position="200"/>
        <end position="227"/>
    </location>
</feature>
<gene>
    <name evidence="9" type="ORF">G5714_013937</name>
</gene>
<dbReference type="AlphaFoldDB" id="A0A7J6CBP4"/>
<dbReference type="InterPro" id="IPR003599">
    <property type="entry name" value="Ig_sub"/>
</dbReference>
<dbReference type="InterPro" id="IPR015631">
    <property type="entry name" value="CD2/SLAM_rcpt"/>
</dbReference>
<accession>A0A7J6CBP4</accession>
<keyword evidence="6" id="KW-0812">Transmembrane</keyword>
<dbReference type="InterPro" id="IPR013783">
    <property type="entry name" value="Ig-like_fold"/>
</dbReference>
<evidence type="ECO:0000256" key="1">
    <source>
        <dbReference type="ARBA" id="ARBA00004370"/>
    </source>
</evidence>
<reference evidence="9 10" key="1">
    <citation type="submission" date="2020-04" db="EMBL/GenBank/DDBJ databases">
        <title>Chromosome-level genome assembly of a cyprinid fish Onychostoma macrolepis by integration of Nanopore Sequencing, Bionano and Hi-C technology.</title>
        <authorList>
            <person name="Wang D."/>
        </authorList>
    </citation>
    <scope>NUCLEOTIDE SEQUENCE [LARGE SCALE GENOMIC DNA]</scope>
    <source>
        <strain evidence="9">SWU-2019</strain>
        <tissue evidence="9">Muscle</tissue>
    </source>
</reference>
<dbReference type="Gene3D" id="2.60.40.10">
    <property type="entry name" value="Immunoglobulins"/>
    <property type="match status" value="5"/>
</dbReference>
<dbReference type="SMART" id="SM00409">
    <property type="entry name" value="IG"/>
    <property type="match status" value="2"/>
</dbReference>
<evidence type="ECO:0000256" key="2">
    <source>
        <dbReference type="ARBA" id="ARBA00022729"/>
    </source>
</evidence>
<dbReference type="PANTHER" id="PTHR12080">
    <property type="entry name" value="SIGNALING LYMPHOCYTIC ACTIVATION MOLECULE"/>
    <property type="match status" value="1"/>
</dbReference>
<feature type="transmembrane region" description="Helical" evidence="6">
    <location>
        <begin position="52"/>
        <end position="78"/>
    </location>
</feature>
<evidence type="ECO:0000313" key="10">
    <source>
        <dbReference type="Proteomes" id="UP000579812"/>
    </source>
</evidence>
<evidence type="ECO:0000256" key="7">
    <source>
        <dbReference type="SAM" id="SignalP"/>
    </source>
</evidence>
<proteinExistence type="predicted"/>
<feature type="domain" description="Ig-like" evidence="8">
    <location>
        <begin position="120"/>
        <end position="194"/>
    </location>
</feature>
<name>A0A7J6CBP4_9TELE</name>
<dbReference type="GO" id="GO:0016020">
    <property type="term" value="C:membrane"/>
    <property type="evidence" value="ECO:0007669"/>
    <property type="project" value="UniProtKB-SubCell"/>
</dbReference>
<dbReference type="SUPFAM" id="SSF48726">
    <property type="entry name" value="Immunoglobulin"/>
    <property type="match status" value="2"/>
</dbReference>
<keyword evidence="4" id="KW-0325">Glycoprotein</keyword>
<keyword evidence="10" id="KW-1185">Reference proteome</keyword>
<evidence type="ECO:0000256" key="5">
    <source>
        <dbReference type="SAM" id="MobiDB-lite"/>
    </source>
</evidence>
<feature type="domain" description="Ig-like" evidence="8">
    <location>
        <begin position="300"/>
        <end position="416"/>
    </location>
</feature>
<comment type="subcellular location">
    <subcellularLocation>
        <location evidence="1">Membrane</location>
    </subcellularLocation>
</comment>
<keyword evidence="6" id="KW-1133">Transmembrane helix</keyword>
<dbReference type="PANTHER" id="PTHR12080:SF48">
    <property type="entry name" value="IMMUNOGLOBULIN SUBTYPE DOMAIN-CONTAINING PROTEIN"/>
    <property type="match status" value="1"/>
</dbReference>
<dbReference type="InterPro" id="IPR007110">
    <property type="entry name" value="Ig-like_dom"/>
</dbReference>
<feature type="chain" id="PRO_5029504505" description="Ig-like domain-containing protein" evidence="7">
    <location>
        <begin position="17"/>
        <end position="714"/>
    </location>
</feature>
<evidence type="ECO:0000313" key="9">
    <source>
        <dbReference type="EMBL" id="KAF4104606.1"/>
    </source>
</evidence>